<dbReference type="GO" id="GO:0046872">
    <property type="term" value="F:metal ion binding"/>
    <property type="evidence" value="ECO:0007669"/>
    <property type="project" value="UniProtKB-KW"/>
</dbReference>
<name>A0A2G9U9R4_TELCI</name>
<evidence type="ECO:0000313" key="13">
    <source>
        <dbReference type="Proteomes" id="UP000230423"/>
    </source>
</evidence>
<accession>A0A2G9U9R4</accession>
<keyword evidence="11" id="KW-1133">Transmembrane helix</keyword>
<dbReference type="EC" id="3.1.3.1" evidence="2 10"/>
<dbReference type="OrthoDB" id="5818554at2759"/>
<comment type="cofactor">
    <cofactor evidence="8">
        <name>Mg(2+)</name>
        <dbReference type="ChEBI" id="CHEBI:18420"/>
    </cofactor>
    <text evidence="8">Binds 1 Mg(2+) ion.</text>
</comment>
<comment type="similarity">
    <text evidence="1 9">Belongs to the alkaline phosphatase family.</text>
</comment>
<keyword evidence="11" id="KW-0812">Transmembrane</keyword>
<evidence type="ECO:0000256" key="7">
    <source>
        <dbReference type="ARBA" id="ARBA00022842"/>
    </source>
</evidence>
<dbReference type="InterPro" id="IPR001952">
    <property type="entry name" value="Alkaline_phosphatase"/>
</dbReference>
<dbReference type="CDD" id="cd16012">
    <property type="entry name" value="ALP"/>
    <property type="match status" value="1"/>
</dbReference>
<dbReference type="Gene3D" id="3.40.720.10">
    <property type="entry name" value="Alkaline Phosphatase, subunit A"/>
    <property type="match status" value="2"/>
</dbReference>
<organism evidence="12 13">
    <name type="scientific">Teladorsagia circumcincta</name>
    <name type="common">Brown stomach worm</name>
    <name type="synonym">Ostertagia circumcincta</name>
    <dbReference type="NCBI Taxonomy" id="45464"/>
    <lineage>
        <taxon>Eukaryota</taxon>
        <taxon>Metazoa</taxon>
        <taxon>Ecdysozoa</taxon>
        <taxon>Nematoda</taxon>
        <taxon>Chromadorea</taxon>
        <taxon>Rhabditida</taxon>
        <taxon>Rhabditina</taxon>
        <taxon>Rhabditomorpha</taxon>
        <taxon>Strongyloidea</taxon>
        <taxon>Trichostrongylidae</taxon>
        <taxon>Teladorsagia</taxon>
    </lineage>
</organism>
<comment type="cofactor">
    <cofactor evidence="8">
        <name>Zn(2+)</name>
        <dbReference type="ChEBI" id="CHEBI:29105"/>
    </cofactor>
    <text evidence="8">Binds 2 Zn(2+) ions.</text>
</comment>
<comment type="catalytic activity">
    <reaction evidence="10">
        <text>a phosphate monoester + H2O = an alcohol + phosphate</text>
        <dbReference type="Rhea" id="RHEA:15017"/>
        <dbReference type="ChEBI" id="CHEBI:15377"/>
        <dbReference type="ChEBI" id="CHEBI:30879"/>
        <dbReference type="ChEBI" id="CHEBI:43474"/>
        <dbReference type="ChEBI" id="CHEBI:67140"/>
        <dbReference type="EC" id="3.1.3.1"/>
    </reaction>
</comment>
<evidence type="ECO:0000256" key="10">
    <source>
        <dbReference type="RuleBase" id="RU003947"/>
    </source>
</evidence>
<dbReference type="SMART" id="SM00098">
    <property type="entry name" value="alkPPc"/>
    <property type="match status" value="1"/>
</dbReference>
<keyword evidence="13" id="KW-1185">Reference proteome</keyword>
<keyword evidence="5 10" id="KW-0378">Hydrolase</keyword>
<evidence type="ECO:0000313" key="12">
    <source>
        <dbReference type="EMBL" id="PIO66987.1"/>
    </source>
</evidence>
<dbReference type="PRINTS" id="PR00113">
    <property type="entry name" value="ALKPHPHTASE"/>
</dbReference>
<dbReference type="AlphaFoldDB" id="A0A2G9U9R4"/>
<feature type="binding site" evidence="8">
    <location>
        <position position="309"/>
    </location>
    <ligand>
        <name>Zn(2+)</name>
        <dbReference type="ChEBI" id="CHEBI:29105"/>
        <label>2</label>
    </ligand>
</feature>
<evidence type="ECO:0000256" key="6">
    <source>
        <dbReference type="ARBA" id="ARBA00022833"/>
    </source>
</evidence>
<keyword evidence="4 8" id="KW-0479">Metal-binding</keyword>
<feature type="binding site" evidence="8">
    <location>
        <position position="387"/>
    </location>
    <ligand>
        <name>Zn(2+)</name>
        <dbReference type="ChEBI" id="CHEBI:29105"/>
        <label>2</label>
    </ligand>
</feature>
<evidence type="ECO:0000256" key="3">
    <source>
        <dbReference type="ARBA" id="ARBA00022553"/>
    </source>
</evidence>
<protein>
    <recommendedName>
        <fullName evidence="2 10">Alkaline phosphatase</fullName>
        <ecNumber evidence="2 10">3.1.3.1</ecNumber>
    </recommendedName>
</protein>
<keyword evidence="11" id="KW-0472">Membrane</keyword>
<keyword evidence="3" id="KW-0597">Phosphoprotein</keyword>
<evidence type="ECO:0000256" key="11">
    <source>
        <dbReference type="SAM" id="Phobius"/>
    </source>
</evidence>
<dbReference type="GO" id="GO:0004035">
    <property type="term" value="F:alkaline phosphatase activity"/>
    <property type="evidence" value="ECO:0007669"/>
    <property type="project" value="UniProtKB-EC"/>
</dbReference>
<dbReference type="SUPFAM" id="SSF53649">
    <property type="entry name" value="Alkaline phosphatase-like"/>
    <property type="match status" value="1"/>
</dbReference>
<dbReference type="PANTHER" id="PTHR11596:SF5">
    <property type="entry name" value="ALKALINE PHOSPHATASE"/>
    <property type="match status" value="1"/>
</dbReference>
<dbReference type="InterPro" id="IPR017850">
    <property type="entry name" value="Alkaline_phosphatase_core_sf"/>
</dbReference>
<dbReference type="EMBL" id="KZ347898">
    <property type="protein sequence ID" value="PIO66987.1"/>
    <property type="molecule type" value="Genomic_DNA"/>
</dbReference>
<proteinExistence type="inferred from homology"/>
<gene>
    <name evidence="12" type="ORF">TELCIR_11283</name>
</gene>
<evidence type="ECO:0000256" key="5">
    <source>
        <dbReference type="ARBA" id="ARBA00022801"/>
    </source>
</evidence>
<evidence type="ECO:0000256" key="4">
    <source>
        <dbReference type="ARBA" id="ARBA00022723"/>
    </source>
</evidence>
<sequence>MRTRHLHWIDWPDRGVPPADTAIIQVLELIKGTQSLEALKSSEAAQKVLESDASDVDDIRFWNSIGRSNIEKKLHLNPHLLKGKRPKNVILFIGDGMGISTVTSARINKNQRAGLYYLNTPLFFERFQSTGLVKTSSFDHHVTDSAAGATALFTGRKVLMGGGSSYLMEKSRNGSRGDRANIDLDWQRLGGSRKVLRTTSDLAQVNAANDEKLLGIFSESHFPYYLGERLENKRTVPRLRDMTEKAIEVLQRDDEGFFLVVEGGLIDMAEHENWMHMAFSEVYEFEEAVRVARGMTNPNDTLIIVTADHGHALTLPGYLPTSETLFESSKVQHREENAIKEVTNWVPAMFFATGPGYKNGFKERSSTDIEDPFYRQPSAVPTKYGFHGGEDVGIWADGPFSQLFSGSLENTEVAYIVKFLLCLSTTDYSICDIPSNSEVESRITITHDAFERSILETFGLRTVVVVAVICMMTSVISLLIAALLASVLRIGKQMS</sequence>
<feature type="binding site" evidence="8">
    <location>
        <position position="267"/>
    </location>
    <ligand>
        <name>Zn(2+)</name>
        <dbReference type="ChEBI" id="CHEBI:29105"/>
        <label>2</label>
    </ligand>
</feature>
<feature type="transmembrane region" description="Helical" evidence="11">
    <location>
        <begin position="463"/>
        <end position="488"/>
    </location>
</feature>
<evidence type="ECO:0000256" key="2">
    <source>
        <dbReference type="ARBA" id="ARBA00012647"/>
    </source>
</evidence>
<keyword evidence="7 8" id="KW-0460">Magnesium</keyword>
<keyword evidence="6 8" id="KW-0862">Zinc</keyword>
<dbReference type="InterPro" id="IPR018299">
    <property type="entry name" value="Alkaline_phosphatase_AS"/>
</dbReference>
<evidence type="ECO:0000256" key="1">
    <source>
        <dbReference type="ARBA" id="ARBA00005984"/>
    </source>
</evidence>
<dbReference type="Proteomes" id="UP000230423">
    <property type="component" value="Unassembled WGS sequence"/>
</dbReference>
<feature type="binding site" evidence="8">
    <location>
        <position position="262"/>
    </location>
    <ligand>
        <name>Mg(2+)</name>
        <dbReference type="ChEBI" id="CHEBI:18420"/>
    </ligand>
</feature>
<evidence type="ECO:0000256" key="8">
    <source>
        <dbReference type="PIRSR" id="PIRSR601952-2"/>
    </source>
</evidence>
<feature type="binding site" evidence="8">
    <location>
        <position position="271"/>
    </location>
    <ligand>
        <name>Zn(2+)</name>
        <dbReference type="ChEBI" id="CHEBI:29105"/>
        <label>2</label>
    </ligand>
</feature>
<dbReference type="PROSITE" id="PS00123">
    <property type="entry name" value="ALKALINE_PHOSPHATASE"/>
    <property type="match status" value="1"/>
</dbReference>
<dbReference type="PANTHER" id="PTHR11596">
    <property type="entry name" value="ALKALINE PHOSPHATASE"/>
    <property type="match status" value="1"/>
</dbReference>
<dbReference type="Pfam" id="PF00245">
    <property type="entry name" value="Alk_phosphatase"/>
    <property type="match status" value="2"/>
</dbReference>
<feature type="binding site" evidence="8">
    <location>
        <position position="308"/>
    </location>
    <ligand>
        <name>Zn(2+)</name>
        <dbReference type="ChEBI" id="CHEBI:29105"/>
        <label>2</label>
    </ligand>
</feature>
<reference evidence="12 13" key="1">
    <citation type="submission" date="2015-09" db="EMBL/GenBank/DDBJ databases">
        <title>Draft genome of the parasitic nematode Teladorsagia circumcincta isolate WARC Sus (inbred).</title>
        <authorList>
            <person name="Mitreva M."/>
        </authorList>
    </citation>
    <scope>NUCLEOTIDE SEQUENCE [LARGE SCALE GENOMIC DNA]</scope>
    <source>
        <strain evidence="12 13">S</strain>
    </source>
</reference>
<evidence type="ECO:0000256" key="9">
    <source>
        <dbReference type="RuleBase" id="RU003946"/>
    </source>
</evidence>